<dbReference type="Pfam" id="PF11738">
    <property type="entry name" value="DUF3298"/>
    <property type="match status" value="1"/>
</dbReference>
<dbReference type="AlphaFoldDB" id="A0A329MQH6"/>
<dbReference type="InterPro" id="IPR021729">
    <property type="entry name" value="DUF3298"/>
</dbReference>
<evidence type="ECO:0000313" key="3">
    <source>
        <dbReference type="Proteomes" id="UP000250369"/>
    </source>
</evidence>
<name>A0A329MQH6_9BACL</name>
<accession>A0A329MQH6</accession>
<reference evidence="2 3" key="1">
    <citation type="journal article" date="2009" name="Int. J. Syst. Evol. Microbiol.">
        <title>Paenibacillus contaminans sp. nov., isolated from a contaminated laboratory plate.</title>
        <authorList>
            <person name="Chou J.H."/>
            <person name="Lee J.H."/>
            <person name="Lin M.C."/>
            <person name="Chang P.S."/>
            <person name="Arun A.B."/>
            <person name="Young C.C."/>
            <person name="Chen W.M."/>
        </authorList>
    </citation>
    <scope>NUCLEOTIDE SEQUENCE [LARGE SCALE GENOMIC DNA]</scope>
    <source>
        <strain evidence="2 3">CKOBP-6</strain>
    </source>
</reference>
<evidence type="ECO:0000259" key="1">
    <source>
        <dbReference type="Pfam" id="PF11738"/>
    </source>
</evidence>
<dbReference type="Gene3D" id="3.30.565.40">
    <property type="entry name" value="Fervidobacterium nodosum Rt17-B1 like"/>
    <property type="match status" value="1"/>
</dbReference>
<dbReference type="OrthoDB" id="5637at2"/>
<protein>
    <recommendedName>
        <fullName evidence="1">DUF3298 domain-containing protein</fullName>
    </recommendedName>
</protein>
<gene>
    <name evidence="2" type="ORF">DQG23_06770</name>
</gene>
<dbReference type="EMBL" id="QMFB01000003">
    <property type="protein sequence ID" value="RAV21760.1"/>
    <property type="molecule type" value="Genomic_DNA"/>
</dbReference>
<proteinExistence type="predicted"/>
<dbReference type="RefSeq" id="WP_113030074.1">
    <property type="nucleotide sequence ID" value="NZ_QMFB01000003.1"/>
</dbReference>
<evidence type="ECO:0000313" key="2">
    <source>
        <dbReference type="EMBL" id="RAV21760.1"/>
    </source>
</evidence>
<feature type="domain" description="DUF3298" evidence="1">
    <location>
        <begin position="117"/>
        <end position="186"/>
    </location>
</feature>
<sequence>MTEPYHLPVQTRTLHSKHPKVDIEYPHVVMPGQPHIEHRINAEIDRTVGQMIRDQGYYQHPAQTEMTGRYEIKTNERGVLSLSLSNYAYTEKMAHGLTLLQSLTFDIRTGKRYSLSELFKPGSDYVDRISAQIKAQIKERDIQVLQPFTKIRPDQDYYIADRSLVVYFQLYEITPYYYGFPFFPISVYSLQDIVSDRSPLGYMLVNM</sequence>
<dbReference type="Gene3D" id="3.90.640.20">
    <property type="entry name" value="Heat-shock cognate protein, ATPase"/>
    <property type="match status" value="1"/>
</dbReference>
<dbReference type="InterPro" id="IPR037126">
    <property type="entry name" value="PdaC/RsiV-like_sf"/>
</dbReference>
<dbReference type="Proteomes" id="UP000250369">
    <property type="component" value="Unassembled WGS sequence"/>
</dbReference>
<keyword evidence="3" id="KW-1185">Reference proteome</keyword>
<organism evidence="2 3">
    <name type="scientific">Paenibacillus contaminans</name>
    <dbReference type="NCBI Taxonomy" id="450362"/>
    <lineage>
        <taxon>Bacteria</taxon>
        <taxon>Bacillati</taxon>
        <taxon>Bacillota</taxon>
        <taxon>Bacilli</taxon>
        <taxon>Bacillales</taxon>
        <taxon>Paenibacillaceae</taxon>
        <taxon>Paenibacillus</taxon>
    </lineage>
</organism>
<comment type="caution">
    <text evidence="2">The sequence shown here is derived from an EMBL/GenBank/DDBJ whole genome shotgun (WGS) entry which is preliminary data.</text>
</comment>